<name>A0A139I924_9PEZI</name>
<keyword evidence="2" id="KW-1133">Transmembrane helix</keyword>
<keyword evidence="4" id="KW-1185">Reference proteome</keyword>
<feature type="region of interest" description="Disordered" evidence="1">
    <location>
        <begin position="389"/>
        <end position="438"/>
    </location>
</feature>
<dbReference type="PANTHER" id="PTHR28029:SF1">
    <property type="entry name" value="PROTEIN ILM1"/>
    <property type="match status" value="1"/>
</dbReference>
<feature type="compositionally biased region" description="Polar residues" evidence="1">
    <location>
        <begin position="402"/>
        <end position="413"/>
    </location>
</feature>
<feature type="transmembrane region" description="Helical" evidence="2">
    <location>
        <begin position="20"/>
        <end position="39"/>
    </location>
</feature>
<evidence type="ECO:0000313" key="4">
    <source>
        <dbReference type="Proteomes" id="UP000073492"/>
    </source>
</evidence>
<dbReference type="PANTHER" id="PTHR28029">
    <property type="entry name" value="PROTEIN ILM1"/>
    <property type="match status" value="1"/>
</dbReference>
<dbReference type="AlphaFoldDB" id="A0A139I924"/>
<dbReference type="Pfam" id="PF10311">
    <property type="entry name" value="Ilm1"/>
    <property type="match status" value="1"/>
</dbReference>
<evidence type="ECO:0000313" key="3">
    <source>
        <dbReference type="EMBL" id="KXT11251.1"/>
    </source>
</evidence>
<proteinExistence type="predicted"/>
<organism evidence="3 4">
    <name type="scientific">Pseudocercospora musae</name>
    <dbReference type="NCBI Taxonomy" id="113226"/>
    <lineage>
        <taxon>Eukaryota</taxon>
        <taxon>Fungi</taxon>
        <taxon>Dikarya</taxon>
        <taxon>Ascomycota</taxon>
        <taxon>Pezizomycotina</taxon>
        <taxon>Dothideomycetes</taxon>
        <taxon>Dothideomycetidae</taxon>
        <taxon>Mycosphaerellales</taxon>
        <taxon>Mycosphaerellaceae</taxon>
        <taxon>Pseudocercospora</taxon>
    </lineage>
</organism>
<dbReference type="OrthoDB" id="5211263at2759"/>
<sequence length="438" mass="48036">MRFDRPHPTIHTYKMGIMSAFTLIRTISLFHITAAYFFLTAPRILADQNVVFILGESMRINHATSLDRPSDASAFIAILLAFIGVADLTAASMHEEAALYYWTSNVPVRLAFLFGLSGYVYLFKEDGAFGSGTAASAGIGEPLQNSLVFTFGFFEIAMWFWIFTSLREERRHADQNVAQLFHKKVHACTQGPGPGPGPGPGTHTAEMYTNVWLKRVWIPLWVIQLILVPILLVVSSFALYGVAYIDRNDESSGYDNNVYTALNAVAAVYIAICGLTVLFTLVEIILLARKRLRPVVAVSLESILFLIWLIIFVLVIVGVAQAPRQSGSALGFIFIIVILATSLGKLIYSSVILHRYRKNRSAALGAYSAPGDAETGVQAYTAYNPSAGAPSNPFRFDPSRDASLNPTTHQQRPTGEAAGYYDSAPNGSYEMQQNAGRS</sequence>
<feature type="transmembrane region" description="Helical" evidence="2">
    <location>
        <begin position="265"/>
        <end position="288"/>
    </location>
</feature>
<gene>
    <name evidence="3" type="ORF">AC579_6999</name>
</gene>
<feature type="transmembrane region" description="Helical" evidence="2">
    <location>
        <begin position="295"/>
        <end position="317"/>
    </location>
</feature>
<protein>
    <submittedName>
        <fullName evidence="3">Uncharacterized protein</fullName>
    </submittedName>
</protein>
<evidence type="ECO:0000256" key="2">
    <source>
        <dbReference type="SAM" id="Phobius"/>
    </source>
</evidence>
<feature type="transmembrane region" description="Helical" evidence="2">
    <location>
        <begin position="143"/>
        <end position="163"/>
    </location>
</feature>
<dbReference type="Proteomes" id="UP000073492">
    <property type="component" value="Unassembled WGS sequence"/>
</dbReference>
<feature type="transmembrane region" description="Helical" evidence="2">
    <location>
        <begin position="106"/>
        <end position="123"/>
    </location>
</feature>
<evidence type="ECO:0000256" key="1">
    <source>
        <dbReference type="SAM" id="MobiDB-lite"/>
    </source>
</evidence>
<dbReference type="InterPro" id="IPR018815">
    <property type="entry name" value="Incr_loss_mito_DNA_1"/>
</dbReference>
<keyword evidence="2" id="KW-0472">Membrane</keyword>
<keyword evidence="2" id="KW-0812">Transmembrane</keyword>
<reference evidence="3 4" key="1">
    <citation type="submission" date="2015-07" db="EMBL/GenBank/DDBJ databases">
        <title>Comparative genomics of the Sigatoka disease complex on banana suggests a link between parallel evolutionary changes in Pseudocercospora fijiensis and Pseudocercospora eumusae and increased virulence on the banana host.</title>
        <authorList>
            <person name="Chang T.-C."/>
            <person name="Salvucci A."/>
            <person name="Crous P.W."/>
            <person name="Stergiopoulos I."/>
        </authorList>
    </citation>
    <scope>NUCLEOTIDE SEQUENCE [LARGE SCALE GENOMIC DNA]</scope>
    <source>
        <strain evidence="3 4">CBS 116634</strain>
    </source>
</reference>
<feature type="transmembrane region" description="Helical" evidence="2">
    <location>
        <begin position="74"/>
        <end position="94"/>
    </location>
</feature>
<comment type="caution">
    <text evidence="3">The sequence shown here is derived from an EMBL/GenBank/DDBJ whole genome shotgun (WGS) entry which is preliminary data.</text>
</comment>
<feature type="transmembrane region" description="Helical" evidence="2">
    <location>
        <begin position="329"/>
        <end position="348"/>
    </location>
</feature>
<accession>A0A139I924</accession>
<dbReference type="EMBL" id="LFZO01000213">
    <property type="protein sequence ID" value="KXT11251.1"/>
    <property type="molecule type" value="Genomic_DNA"/>
</dbReference>
<feature type="compositionally biased region" description="Polar residues" evidence="1">
    <location>
        <begin position="425"/>
        <end position="438"/>
    </location>
</feature>
<feature type="transmembrane region" description="Helical" evidence="2">
    <location>
        <begin position="216"/>
        <end position="245"/>
    </location>
</feature>